<gene>
    <name evidence="3" type="ORF">C6Y14_43255</name>
</gene>
<protein>
    <recommendedName>
        <fullName evidence="2">Peptidase C51 domain-containing protein</fullName>
    </recommendedName>
</protein>
<dbReference type="InterPro" id="IPR038765">
    <property type="entry name" value="Papain-like_cys_pep_sf"/>
</dbReference>
<evidence type="ECO:0000259" key="2">
    <source>
        <dbReference type="Pfam" id="PF05257"/>
    </source>
</evidence>
<keyword evidence="4" id="KW-1185">Reference proteome</keyword>
<reference evidence="3 4" key="1">
    <citation type="submission" date="2018-03" db="EMBL/GenBank/DDBJ databases">
        <title>Streptomyces dioscori sp. nov., a novel endophytic actinobacterium isolated from bulbil of Dioscorea bulbifera L.</title>
        <authorList>
            <person name="Zhikuan W."/>
        </authorList>
    </citation>
    <scope>NUCLEOTIDE SEQUENCE [LARGE SCALE GENOMIC DNA]</scope>
    <source>
        <strain evidence="3 4">A217</strain>
    </source>
</reference>
<organism evidence="3 4">
    <name type="scientific">Streptomyces dioscori</name>
    <dbReference type="NCBI Taxonomy" id="2109333"/>
    <lineage>
        <taxon>Bacteria</taxon>
        <taxon>Bacillati</taxon>
        <taxon>Actinomycetota</taxon>
        <taxon>Actinomycetes</taxon>
        <taxon>Kitasatosporales</taxon>
        <taxon>Streptomycetaceae</taxon>
        <taxon>Streptomyces</taxon>
        <taxon>Streptomyces aurantiacus group</taxon>
    </lineage>
</organism>
<proteinExistence type="predicted"/>
<dbReference type="AlphaFoldDB" id="A0A2P8PTH6"/>
<feature type="domain" description="Peptidase C51" evidence="2">
    <location>
        <begin position="48"/>
        <end position="104"/>
    </location>
</feature>
<evidence type="ECO:0000313" key="3">
    <source>
        <dbReference type="EMBL" id="PSM37282.1"/>
    </source>
</evidence>
<dbReference type="Gene3D" id="3.90.1720.10">
    <property type="entry name" value="endopeptidase domain like (from Nostoc punctiforme)"/>
    <property type="match status" value="1"/>
</dbReference>
<feature type="region of interest" description="Disordered" evidence="1">
    <location>
        <begin position="1"/>
        <end position="40"/>
    </location>
</feature>
<accession>A0A2P8PTH6</accession>
<feature type="compositionally biased region" description="Low complexity" evidence="1">
    <location>
        <begin position="1"/>
        <end position="24"/>
    </location>
</feature>
<dbReference type="InterPro" id="IPR007921">
    <property type="entry name" value="CHAP_dom"/>
</dbReference>
<dbReference type="Proteomes" id="UP000240429">
    <property type="component" value="Unassembled WGS sequence"/>
</dbReference>
<comment type="caution">
    <text evidence="3">The sequence shown here is derived from an EMBL/GenBank/DDBJ whole genome shotgun (WGS) entry which is preliminary data.</text>
</comment>
<sequence length="138" mass="14547">MPAATTTWAAAAATPTSTSTTATTDFPGADTSPPPRGTTRVFPAVTRAQAWRTGLGNRFHSYSPSRLPQTGDLLVWTNNGAHAHGHVGVVVAVSGRTITTIEGNINPHRDSIARKSYQWTGSGPSVPGKTFRGFASRF</sequence>
<name>A0A2P8PTH6_9ACTN</name>
<evidence type="ECO:0000313" key="4">
    <source>
        <dbReference type="Proteomes" id="UP000240429"/>
    </source>
</evidence>
<dbReference type="SUPFAM" id="SSF54001">
    <property type="entry name" value="Cysteine proteinases"/>
    <property type="match status" value="1"/>
</dbReference>
<evidence type="ECO:0000256" key="1">
    <source>
        <dbReference type="SAM" id="MobiDB-lite"/>
    </source>
</evidence>
<dbReference type="Pfam" id="PF05257">
    <property type="entry name" value="CHAP"/>
    <property type="match status" value="1"/>
</dbReference>
<dbReference type="EMBL" id="PYBJ01000044">
    <property type="protein sequence ID" value="PSM37282.1"/>
    <property type="molecule type" value="Genomic_DNA"/>
</dbReference>